<proteinExistence type="predicted"/>
<dbReference type="Proteomes" id="UP000067738">
    <property type="component" value="Chromosome"/>
</dbReference>
<organism evidence="1 2">
    <name type="scientific">Methanobrevibacter millerae</name>
    <dbReference type="NCBI Taxonomy" id="230361"/>
    <lineage>
        <taxon>Archaea</taxon>
        <taxon>Methanobacteriati</taxon>
        <taxon>Methanobacteriota</taxon>
        <taxon>Methanomada group</taxon>
        <taxon>Methanobacteria</taxon>
        <taxon>Methanobacteriales</taxon>
        <taxon>Methanobacteriaceae</taxon>
        <taxon>Methanobrevibacter</taxon>
    </lineage>
</organism>
<keyword evidence="2" id="KW-1185">Reference proteome</keyword>
<reference evidence="1 2" key="1">
    <citation type="submission" date="2015-04" db="EMBL/GenBank/DDBJ databases">
        <title>The complete genome sequence of the rumen methanogen Methanobrevibacter millerae SM9.</title>
        <authorList>
            <person name="Leahy S.C."/>
            <person name="Kelly W.J."/>
            <person name="Pacheco D.M."/>
            <person name="Li D."/>
            <person name="Altermann E."/>
            <person name="Attwood G.T."/>
        </authorList>
    </citation>
    <scope>NUCLEOTIDE SEQUENCE [LARGE SCALE GENOMIC DNA]</scope>
    <source>
        <strain evidence="1 2">SM9</strain>
    </source>
</reference>
<gene>
    <name evidence="1" type="ORF">sm9_0235</name>
</gene>
<evidence type="ECO:0000313" key="1">
    <source>
        <dbReference type="EMBL" id="ALT68039.1"/>
    </source>
</evidence>
<dbReference type="AlphaFoldDB" id="A0A0U3E207"/>
<sequence length="50" mass="6248">MVWEKIMNNTYQKLPKQTFKEYYDELFEEDCIELLKNYNLKNNMNCKPHD</sequence>
<dbReference type="PATRIC" id="fig|230361.4.peg.243"/>
<accession>A0A0U3E207</accession>
<dbReference type="EMBL" id="CP011266">
    <property type="protein sequence ID" value="ALT68039.1"/>
    <property type="molecule type" value="Genomic_DNA"/>
</dbReference>
<evidence type="ECO:0000313" key="2">
    <source>
        <dbReference type="Proteomes" id="UP000067738"/>
    </source>
</evidence>
<name>A0A0U3E207_9EURY</name>
<protein>
    <submittedName>
        <fullName evidence="1">Uncharacterized protein</fullName>
    </submittedName>
</protein>
<dbReference type="KEGG" id="mmil:sm9_0235"/>